<dbReference type="Proteomes" id="UP000182584">
    <property type="component" value="Unassembled WGS sequence"/>
</dbReference>
<dbReference type="EMBL" id="NXNG01000001">
    <property type="protein sequence ID" value="PWT28209.1"/>
    <property type="molecule type" value="Genomic_DNA"/>
</dbReference>
<keyword evidence="2" id="KW-0472">Membrane</keyword>
<dbReference type="PANTHER" id="PTHR34297">
    <property type="entry name" value="HYPOTHETICAL CYTOSOLIC PROTEIN-RELATED"/>
    <property type="match status" value="1"/>
</dbReference>
<name>A0A1H9UGR6_BUTFI</name>
<evidence type="ECO:0000313" key="4">
    <source>
        <dbReference type="EMBL" id="SES08468.1"/>
    </source>
</evidence>
<feature type="transmembrane region" description="Helical" evidence="2">
    <location>
        <begin position="20"/>
        <end position="42"/>
    </location>
</feature>
<keyword evidence="2" id="KW-1133">Transmembrane helix</keyword>
<keyword evidence="6" id="KW-1185">Reference proteome</keyword>
<evidence type="ECO:0000313" key="3">
    <source>
        <dbReference type="EMBL" id="PWT28209.1"/>
    </source>
</evidence>
<dbReference type="PANTHER" id="PTHR34297:SF2">
    <property type="entry name" value="ASP23_GLS24 FAMILY ENVELOPE STRESS RESPONSE PROTEIN"/>
    <property type="match status" value="1"/>
</dbReference>
<dbReference type="RefSeq" id="WP_022753133.1">
    <property type="nucleotide sequence ID" value="NZ_CM009896.1"/>
</dbReference>
<dbReference type="OrthoDB" id="9791482at2"/>
<evidence type="ECO:0000256" key="1">
    <source>
        <dbReference type="ARBA" id="ARBA00005721"/>
    </source>
</evidence>
<organism evidence="4 5">
    <name type="scientific">Butyrivibrio fibrisolvens</name>
    <dbReference type="NCBI Taxonomy" id="831"/>
    <lineage>
        <taxon>Bacteria</taxon>
        <taxon>Bacillati</taxon>
        <taxon>Bacillota</taxon>
        <taxon>Clostridia</taxon>
        <taxon>Lachnospirales</taxon>
        <taxon>Lachnospiraceae</taxon>
        <taxon>Butyrivibrio</taxon>
    </lineage>
</organism>
<dbReference type="Proteomes" id="UP000245488">
    <property type="component" value="Chromosome"/>
</dbReference>
<evidence type="ECO:0000313" key="6">
    <source>
        <dbReference type="Proteomes" id="UP000245488"/>
    </source>
</evidence>
<reference evidence="3 6" key="2">
    <citation type="submission" date="2017-09" db="EMBL/GenBank/DDBJ databases">
        <title>High-quality draft genome sequence of Butyrivibrio fibrisolvens INBov1, isolated from cow rumen.</title>
        <authorList>
            <person name="Rodriguez Hernaez J."/>
            <person name="Rivarola M."/>
            <person name="Paniego N."/>
            <person name="Cravero S."/>
            <person name="Ceron Cucchi M."/>
            <person name="Martinez M.C."/>
        </authorList>
    </citation>
    <scope>NUCLEOTIDE SEQUENCE [LARGE SCALE GENOMIC DNA]</scope>
    <source>
        <strain evidence="3 6">INBov1</strain>
    </source>
</reference>
<proteinExistence type="inferred from homology"/>
<dbReference type="AlphaFoldDB" id="A0A1H9UGR6"/>
<sequence>MKASSLNTHMGNISIDNEVIAQYAGTVAMECFGIVGMANVSIRDGLVSLLRSDNMTKGINVELNQNKKLVLNFHVIIAYGVSISAVADNLIDSVKYKVEEFTGLEIEKINIYVEGVRVID</sequence>
<dbReference type="GeneID" id="89509838"/>
<dbReference type="EMBL" id="FOGJ01000018">
    <property type="protein sequence ID" value="SES08468.1"/>
    <property type="molecule type" value="Genomic_DNA"/>
</dbReference>
<reference evidence="4 5" key="1">
    <citation type="submission" date="2016-10" db="EMBL/GenBank/DDBJ databases">
        <authorList>
            <person name="de Groot N.N."/>
        </authorList>
    </citation>
    <scope>NUCLEOTIDE SEQUENCE [LARGE SCALE GENOMIC DNA]</scope>
    <source>
        <strain evidence="4 5">AR40</strain>
    </source>
</reference>
<gene>
    <name evidence="3" type="ORF">CPT75_14340</name>
    <name evidence="4" type="ORF">SAMN04487884_11879</name>
</gene>
<evidence type="ECO:0000256" key="2">
    <source>
        <dbReference type="SAM" id="Phobius"/>
    </source>
</evidence>
<accession>A0A1H9UGR6</accession>
<dbReference type="eggNOG" id="COG1302">
    <property type="taxonomic scope" value="Bacteria"/>
</dbReference>
<evidence type="ECO:0000313" key="5">
    <source>
        <dbReference type="Proteomes" id="UP000182584"/>
    </source>
</evidence>
<protein>
    <submittedName>
        <fullName evidence="3">Asp23/Gls24 family envelope stress response protein</fullName>
    </submittedName>
</protein>
<keyword evidence="2" id="KW-0812">Transmembrane</keyword>
<dbReference type="InterPro" id="IPR005531">
    <property type="entry name" value="Asp23"/>
</dbReference>
<dbReference type="Pfam" id="PF03780">
    <property type="entry name" value="Asp23"/>
    <property type="match status" value="1"/>
</dbReference>
<comment type="similarity">
    <text evidence="1">Belongs to the asp23 family.</text>
</comment>